<reference evidence="2 3" key="1">
    <citation type="journal article" date="2011" name="PLoS Genet.">
        <title>Comparative genomic analysis of human fungal pathogens causing paracoccidioidomycosis.</title>
        <authorList>
            <person name="Desjardins C.A."/>
            <person name="Champion M.D."/>
            <person name="Holder J.W."/>
            <person name="Muszewska A."/>
            <person name="Goldberg J."/>
            <person name="Bailao A.M."/>
            <person name="Brigido M.M."/>
            <person name="Ferreira M.E."/>
            <person name="Garcia A.M."/>
            <person name="Grynberg M."/>
            <person name="Gujja S."/>
            <person name="Heiman D.I."/>
            <person name="Henn M.R."/>
            <person name="Kodira C.D."/>
            <person name="Leon-Narvaez H."/>
            <person name="Longo L.V."/>
            <person name="Ma L.J."/>
            <person name="Malavazi I."/>
            <person name="Matsuo A.L."/>
            <person name="Morais F.V."/>
            <person name="Pereira M."/>
            <person name="Rodriguez-Brito S."/>
            <person name="Sakthikumar S."/>
            <person name="Salem-Izacc S.M."/>
            <person name="Sykes S.M."/>
            <person name="Teixeira M.M."/>
            <person name="Vallejo M.C."/>
            <person name="Walter M.E."/>
            <person name="Yandava C."/>
            <person name="Young S."/>
            <person name="Zeng Q."/>
            <person name="Zucker J."/>
            <person name="Felipe M.S."/>
            <person name="Goldman G.H."/>
            <person name="Haas B.J."/>
            <person name="McEwen J.G."/>
            <person name="Nino-Vega G."/>
            <person name="Puccia R."/>
            <person name="San-Blas G."/>
            <person name="Soares C.M."/>
            <person name="Birren B.W."/>
            <person name="Cuomo C.A."/>
        </authorList>
    </citation>
    <scope>NUCLEOTIDE SEQUENCE [LARGE SCALE GENOMIC DNA]</scope>
    <source>
        <strain evidence="3">ATCC MYA-826 / Pb01</strain>
    </source>
</reference>
<evidence type="ECO:0000256" key="1">
    <source>
        <dbReference type="SAM" id="MobiDB-lite"/>
    </source>
</evidence>
<feature type="compositionally biased region" description="Basic and acidic residues" evidence="1">
    <location>
        <begin position="38"/>
        <end position="52"/>
    </location>
</feature>
<dbReference type="Gene3D" id="3.30.190.20">
    <property type="match status" value="1"/>
</dbReference>
<organism evidence="2 3">
    <name type="scientific">Paracoccidioides lutzii (strain ATCC MYA-826 / Pb01)</name>
    <name type="common">Paracoccidioides brasiliensis</name>
    <dbReference type="NCBI Taxonomy" id="502779"/>
    <lineage>
        <taxon>Eukaryota</taxon>
        <taxon>Fungi</taxon>
        <taxon>Dikarya</taxon>
        <taxon>Ascomycota</taxon>
        <taxon>Pezizomycotina</taxon>
        <taxon>Eurotiomycetes</taxon>
        <taxon>Eurotiomycetidae</taxon>
        <taxon>Onygenales</taxon>
        <taxon>Ajellomycetaceae</taxon>
        <taxon>Paracoccidioides</taxon>
    </lineage>
</organism>
<dbReference type="OMA" id="PQRAYKN"/>
<dbReference type="OrthoDB" id="10251727at2759"/>
<feature type="region of interest" description="Disordered" evidence="1">
    <location>
        <begin position="38"/>
        <end position="69"/>
    </location>
</feature>
<dbReference type="Gene3D" id="3.40.50.790">
    <property type="match status" value="1"/>
</dbReference>
<evidence type="ECO:0008006" key="4">
    <source>
        <dbReference type="Google" id="ProtNLM"/>
    </source>
</evidence>
<keyword evidence="3" id="KW-1185">Reference proteome</keyword>
<dbReference type="AlphaFoldDB" id="C1GNS9"/>
<evidence type="ECO:0000313" key="2">
    <source>
        <dbReference type="EMBL" id="EEH35851.1"/>
    </source>
</evidence>
<evidence type="ECO:0000313" key="3">
    <source>
        <dbReference type="Proteomes" id="UP000002059"/>
    </source>
</evidence>
<dbReference type="InterPro" id="IPR023674">
    <property type="entry name" value="Ribosomal_uL1-like"/>
</dbReference>
<dbReference type="KEGG" id="pbl:PAAG_00174"/>
<dbReference type="RefSeq" id="XP_002797635.1">
    <property type="nucleotide sequence ID" value="XM_002797589.2"/>
</dbReference>
<dbReference type="InterPro" id="IPR028364">
    <property type="entry name" value="Ribosomal_uL1/biogenesis"/>
</dbReference>
<dbReference type="HOGENOM" id="CLU_026457_5_0_1"/>
<dbReference type="GeneID" id="9101213"/>
<dbReference type="CDD" id="cd00403">
    <property type="entry name" value="Ribosomal_L1"/>
    <property type="match status" value="1"/>
</dbReference>
<feature type="compositionally biased region" description="Basic and acidic residues" evidence="1">
    <location>
        <begin position="337"/>
        <end position="353"/>
    </location>
</feature>
<dbReference type="VEuPathDB" id="FungiDB:PAAG_00174"/>
<feature type="region of interest" description="Disordered" evidence="1">
    <location>
        <begin position="322"/>
        <end position="406"/>
    </location>
</feature>
<feature type="compositionally biased region" description="Basic and acidic residues" evidence="1">
    <location>
        <begin position="377"/>
        <end position="386"/>
    </location>
</feature>
<proteinExistence type="predicted"/>
<dbReference type="EMBL" id="KN293992">
    <property type="protein sequence ID" value="EEH35851.1"/>
    <property type="molecule type" value="Genomic_DNA"/>
</dbReference>
<dbReference type="Pfam" id="PF00687">
    <property type="entry name" value="Ribosomal_L1"/>
    <property type="match status" value="1"/>
</dbReference>
<dbReference type="Proteomes" id="UP000002059">
    <property type="component" value="Partially assembled WGS sequence"/>
</dbReference>
<dbReference type="FunFam" id="3.40.50.790:FF:000006">
    <property type="entry name" value="Electron transfer flavoprotein alpha-subunit"/>
    <property type="match status" value="1"/>
</dbReference>
<name>C1GNS9_PARBA</name>
<dbReference type="eggNOG" id="KOG1685">
    <property type="taxonomic scope" value="Eukaryota"/>
</dbReference>
<dbReference type="SUPFAM" id="SSF56808">
    <property type="entry name" value="Ribosomal protein L1"/>
    <property type="match status" value="1"/>
</dbReference>
<dbReference type="STRING" id="502779.C1GNS9"/>
<sequence length="406" mass="44527">MAVTSGVLTLKPASGTPYQLNNDQVTRASTALLRHIKAQERKEAEKSTKKDLLATNNDDDGSDAGESATDGTPVWLVVTTKKHIVDKNRLKPGKIPVPHSLNTSPSLSICLITADPQRAVKDVIADPQFPTSLSSHITKIIGYTKLKARYQSFESRRQFLSEHDVFLADDRIIMRLVQTLGKIFYKSSKRPIPIRIAEVQKVGGKRVKKEDRKRPPTDEKYSAVASAAVVAKEIEKTLASVPVHLASAATTSVRVGWANFVPEKLVENVEAVVQGLAEKFISKGWRNIKSLHLKGANTMAMPIWLASELWVDEGDVREDEDAKAIEASKKTSKKRKSIGEEEPTKSKKSKTGEGGDDDDAELNASRKFKLRAQKMRALSDVEKDAGTKATVVSAASRGALSPNKRK</sequence>
<feature type="region of interest" description="Disordered" evidence="1">
    <location>
        <begin position="1"/>
        <end position="21"/>
    </location>
</feature>
<dbReference type="InterPro" id="IPR016095">
    <property type="entry name" value="Ribosomal_uL1_3-a/b-sand"/>
</dbReference>
<gene>
    <name evidence="2" type="ORF">PAAG_00174</name>
</gene>
<protein>
    <recommendedName>
        <fullName evidence="4">Ribosomal protein L1</fullName>
    </recommendedName>
</protein>
<accession>C1GNS9</accession>